<reference evidence="2" key="1">
    <citation type="journal article" date="2023" name="Front. Plant Sci.">
        <title>Chromosomal-level genome assembly of Melastoma candidum provides insights into trichome evolution.</title>
        <authorList>
            <person name="Zhong Y."/>
            <person name="Wu W."/>
            <person name="Sun C."/>
            <person name="Zou P."/>
            <person name="Liu Y."/>
            <person name="Dai S."/>
            <person name="Zhou R."/>
        </authorList>
    </citation>
    <scope>NUCLEOTIDE SEQUENCE [LARGE SCALE GENOMIC DNA]</scope>
</reference>
<accession>A0ACB9R2E6</accession>
<proteinExistence type="predicted"/>
<protein>
    <submittedName>
        <fullName evidence="1">Uncharacterized protein</fullName>
    </submittedName>
</protein>
<organism evidence="1 2">
    <name type="scientific">Melastoma candidum</name>
    <dbReference type="NCBI Taxonomy" id="119954"/>
    <lineage>
        <taxon>Eukaryota</taxon>
        <taxon>Viridiplantae</taxon>
        <taxon>Streptophyta</taxon>
        <taxon>Embryophyta</taxon>
        <taxon>Tracheophyta</taxon>
        <taxon>Spermatophyta</taxon>
        <taxon>Magnoliopsida</taxon>
        <taxon>eudicotyledons</taxon>
        <taxon>Gunneridae</taxon>
        <taxon>Pentapetalae</taxon>
        <taxon>rosids</taxon>
        <taxon>malvids</taxon>
        <taxon>Myrtales</taxon>
        <taxon>Melastomataceae</taxon>
        <taxon>Melastomatoideae</taxon>
        <taxon>Melastomateae</taxon>
        <taxon>Melastoma</taxon>
    </lineage>
</organism>
<dbReference type="Proteomes" id="UP001057402">
    <property type="component" value="Chromosome 4"/>
</dbReference>
<comment type="caution">
    <text evidence="1">The sequence shown here is derived from an EMBL/GenBank/DDBJ whole genome shotgun (WGS) entry which is preliminary data.</text>
</comment>
<name>A0ACB9R2E6_9MYRT</name>
<gene>
    <name evidence="1" type="ORF">MLD38_011213</name>
</gene>
<sequence>MVSAGNADKLLGSDSLQGFDCSLDDSLQNELELLLRSQRNQKLLDREAELNIFRSGSAPPTIEGSRRAVEGILGTSAGLRDGSSNLNENINWIFTREDYSRPHPAYSSNYYQGKPSSLISGKDWRVSQRFQAGGSSFDGVRDFMESSLVENQNNSSLFSLPPGSSGLSVQDATDELTQLRQANRLASVEWLGRGLSWLDGLPVSGLGTRTKSFADILQEGIHQPSSLSSLCPRPQSCNAIGDTIEPIIAAPYPVDLPPVLASSDGLHYGADYSGLTSVPSRCISAPITPSFPRNVSIEAKVSGMPCSTGFPLVDEAVSVGGSTFLSSHSSGVDEILDPFSYMNISRYREADKARISPSHLHIALENRQDNRHNLSNLSAPPGFGSSGDLRRKNDYITDLGSPGMRAIGHLEFPKRNLSSNSLFTEFTSSDLEAMEGYKDLAGHRIGGHYTPQGELNSTFGFSRLNRPINEEKLLKIRHELGNDLSYAQHMQRNPSHVTRPQSNRSNLSGMRSHFGSSPDITRLRKAYLEELMAQQKEQEYLHMGKLHAGMDPKHGGSLSFRLRRRYSGATSVGYEGHVPHDERVARISSLMRSPMGDMTSSWASGNSAHAEGRFASSVLDEFKNNKTRSYELTDILGHVVEFSMDQYGSRFIQQKLETAPEEEKKKIFPEILVHARSLMTDVFGNYVIQKFFEHGSESQRKELACQLTGHVLPLSLQMYGCRVIQKALEVVDVEQQIEIVSELDGSIMKCVRDQNGNHVVQKCIECIPQDRVQFIIATFFGQVVPLSMHPYGCRVIQRVLEYCDNPKTQEAVMEEIMLSVYTLAQDQYGNYVIQHVLEHGKPHERYAIITKLSGHFVKMSQQKFASNVVEKCLTFGSLEERQSLIQEMLCSTDENEPLQAMMKDPFGNYVVQKVLEICDDRTLEFILSRIKTHLTTLKRYTYGKHIVSRVEKLITTGERRIGLSASSLSD</sequence>
<dbReference type="EMBL" id="CM042883">
    <property type="protein sequence ID" value="KAI4373044.1"/>
    <property type="molecule type" value="Genomic_DNA"/>
</dbReference>
<evidence type="ECO:0000313" key="2">
    <source>
        <dbReference type="Proteomes" id="UP001057402"/>
    </source>
</evidence>
<keyword evidence="2" id="KW-1185">Reference proteome</keyword>
<evidence type="ECO:0000313" key="1">
    <source>
        <dbReference type="EMBL" id="KAI4373044.1"/>
    </source>
</evidence>